<protein>
    <submittedName>
        <fullName evidence="2">Uncharacterized protein</fullName>
    </submittedName>
</protein>
<reference evidence="2" key="1">
    <citation type="submission" date="2022-10" db="EMBL/GenBank/DDBJ databases">
        <title>Tapping the CABI collections for fungal endophytes: first genome assemblies for Collariella, Neodidymelliopsis, Ascochyta clinopodiicola, Didymella pomorum, Didymosphaeria variabile, Neocosmospora piperis and Neocucurbitaria cava.</title>
        <authorList>
            <person name="Hill R."/>
        </authorList>
    </citation>
    <scope>NUCLEOTIDE SEQUENCE</scope>
    <source>
        <strain evidence="2">IMI 366586</strain>
    </source>
</reference>
<dbReference type="OrthoDB" id="5059649at2759"/>
<dbReference type="AlphaFoldDB" id="A0A9W9BUC5"/>
<sequence length="189" mass="21589">MDKSLALELAEFLPKAWEQTRLSKAQSPPEHEFYKRMRGIERNQKEPYYPFWFFLAARWGADHPTLAPIHKDMSNLWDIEFPTTSMKDRVRGFKAAIESADKPSVIEAVTEYAPDLPSKAMYVADRLQDTVGELQDTRKKLKKDIESSNNDLAATNLRMDKVMDTCALVLSIFATAEGEKRKDGSEDEA</sequence>
<keyword evidence="1" id="KW-0175">Coiled coil</keyword>
<comment type="caution">
    <text evidence="2">The sequence shown here is derived from an EMBL/GenBank/DDBJ whole genome shotgun (WGS) entry which is preliminary data.</text>
</comment>
<proteinExistence type="predicted"/>
<dbReference type="Proteomes" id="UP001140502">
    <property type="component" value="Unassembled WGS sequence"/>
</dbReference>
<dbReference type="EMBL" id="JAPEUR010000009">
    <property type="protein sequence ID" value="KAJ4328612.1"/>
    <property type="molecule type" value="Genomic_DNA"/>
</dbReference>
<evidence type="ECO:0000256" key="1">
    <source>
        <dbReference type="SAM" id="Coils"/>
    </source>
</evidence>
<evidence type="ECO:0000313" key="3">
    <source>
        <dbReference type="Proteomes" id="UP001140502"/>
    </source>
</evidence>
<evidence type="ECO:0000313" key="2">
    <source>
        <dbReference type="EMBL" id="KAJ4328612.1"/>
    </source>
</evidence>
<organism evidence="2 3">
    <name type="scientific">Fusarium piperis</name>
    <dbReference type="NCBI Taxonomy" id="1435070"/>
    <lineage>
        <taxon>Eukaryota</taxon>
        <taxon>Fungi</taxon>
        <taxon>Dikarya</taxon>
        <taxon>Ascomycota</taxon>
        <taxon>Pezizomycotina</taxon>
        <taxon>Sordariomycetes</taxon>
        <taxon>Hypocreomycetidae</taxon>
        <taxon>Hypocreales</taxon>
        <taxon>Nectriaceae</taxon>
        <taxon>Fusarium</taxon>
        <taxon>Fusarium solani species complex</taxon>
    </lineage>
</organism>
<feature type="coiled-coil region" evidence="1">
    <location>
        <begin position="124"/>
        <end position="158"/>
    </location>
</feature>
<name>A0A9W9BUC5_9HYPO</name>
<gene>
    <name evidence="2" type="ORF">N0V84_000971</name>
</gene>
<accession>A0A9W9BUC5</accession>
<keyword evidence="3" id="KW-1185">Reference proteome</keyword>